<dbReference type="SUPFAM" id="SSF56235">
    <property type="entry name" value="N-terminal nucleophile aminohydrolases (Ntn hydrolases)"/>
    <property type="match status" value="1"/>
</dbReference>
<evidence type="ECO:0000313" key="3">
    <source>
        <dbReference type="Proteomes" id="UP000823906"/>
    </source>
</evidence>
<dbReference type="Proteomes" id="UP000823906">
    <property type="component" value="Unassembled WGS sequence"/>
</dbReference>
<organism evidence="2 3">
    <name type="scientific">Candidatus Faecalibacterium faecigallinarum</name>
    <dbReference type="NCBI Taxonomy" id="2838577"/>
    <lineage>
        <taxon>Bacteria</taxon>
        <taxon>Bacillati</taxon>
        <taxon>Bacillota</taxon>
        <taxon>Clostridia</taxon>
        <taxon>Eubacteriales</taxon>
        <taxon>Oscillospiraceae</taxon>
        <taxon>Faecalibacterium</taxon>
    </lineage>
</organism>
<dbReference type="InterPro" id="IPR047801">
    <property type="entry name" value="Peptidase_C45"/>
</dbReference>
<sequence length="336" mass="37239">MNHFECTGTHKQIGFAMGSALWEHKTQLLQQVPFAITRERIEYAAACVPVYQAYYPEILEELEGLASGQRCDVSMLQAVLFSTYAIPPACYCSCFAAASDREVMFGRNSDFLTALEASNTNVIYRPTDGAYSFTGNTTSFLQMEDGVNEYGLAVGLTSVYPAVRKPGFNAGLLTRYFLEKCRTVPEALAALERLPVGSAQTLTLADPAGNMAVAECCAEKTEVILPAGRERPFVCATNAFHSAAMQQYLVPQEDDWFAEPRYQTMRKALEGPAELPLRLFAEKLLSGGCGLLCQYDRSTGRDTVWSVIYDLGQRRVYRSEGNPARAGYRQDTRFSF</sequence>
<dbReference type="EMBL" id="DWWN01000057">
    <property type="protein sequence ID" value="HJC46210.1"/>
    <property type="molecule type" value="Genomic_DNA"/>
</dbReference>
<proteinExistence type="predicted"/>
<reference evidence="2" key="2">
    <citation type="submission" date="2021-04" db="EMBL/GenBank/DDBJ databases">
        <authorList>
            <person name="Gilroy R."/>
        </authorList>
    </citation>
    <scope>NUCLEOTIDE SEQUENCE</scope>
    <source>
        <strain evidence="2">ChiSjej5B23-2810</strain>
    </source>
</reference>
<protein>
    <submittedName>
        <fullName evidence="2">Acyl-CoA--6-aminopenicillanic acid acyltransferase</fullName>
    </submittedName>
</protein>
<dbReference type="PANTHER" id="PTHR34180">
    <property type="entry name" value="PEPTIDASE C45"/>
    <property type="match status" value="1"/>
</dbReference>
<dbReference type="InterPro" id="IPR005079">
    <property type="entry name" value="Peptidase_C45_hydrolase"/>
</dbReference>
<dbReference type="GO" id="GO:0016746">
    <property type="term" value="F:acyltransferase activity"/>
    <property type="evidence" value="ECO:0007669"/>
    <property type="project" value="UniProtKB-KW"/>
</dbReference>
<keyword evidence="2" id="KW-0808">Transferase</keyword>
<accession>A0A9D2P8R6</accession>
<name>A0A9D2P8R6_9FIRM</name>
<dbReference type="Gene3D" id="3.60.60.10">
    <property type="entry name" value="Penicillin V Acylase, Chain A"/>
    <property type="match status" value="1"/>
</dbReference>
<dbReference type="InterPro" id="IPR047794">
    <property type="entry name" value="C45_proenzyme-like"/>
</dbReference>
<dbReference type="NCBIfam" id="NF040521">
    <property type="entry name" value="C45_proenzyme"/>
    <property type="match status" value="1"/>
</dbReference>
<reference evidence="2" key="1">
    <citation type="journal article" date="2021" name="PeerJ">
        <title>Extensive microbial diversity within the chicken gut microbiome revealed by metagenomics and culture.</title>
        <authorList>
            <person name="Gilroy R."/>
            <person name="Ravi A."/>
            <person name="Getino M."/>
            <person name="Pursley I."/>
            <person name="Horton D.L."/>
            <person name="Alikhan N.F."/>
            <person name="Baker D."/>
            <person name="Gharbi K."/>
            <person name="Hall N."/>
            <person name="Watson M."/>
            <person name="Adriaenssens E.M."/>
            <person name="Foster-Nyarko E."/>
            <person name="Jarju S."/>
            <person name="Secka A."/>
            <person name="Antonio M."/>
            <person name="Oren A."/>
            <person name="Chaudhuri R.R."/>
            <person name="La Ragione R."/>
            <person name="Hildebrand F."/>
            <person name="Pallen M.J."/>
        </authorList>
    </citation>
    <scope>NUCLEOTIDE SEQUENCE</scope>
    <source>
        <strain evidence="2">ChiSjej5B23-2810</strain>
    </source>
</reference>
<dbReference type="PANTHER" id="PTHR34180:SF1">
    <property type="entry name" value="BETA-ALANYL-DOPAMINE_CARCININE HYDROLASE"/>
    <property type="match status" value="1"/>
</dbReference>
<gene>
    <name evidence="2" type="ORF">H9703_08780</name>
</gene>
<dbReference type="InterPro" id="IPR029055">
    <property type="entry name" value="Ntn_hydrolases_N"/>
</dbReference>
<evidence type="ECO:0000259" key="1">
    <source>
        <dbReference type="Pfam" id="PF03417"/>
    </source>
</evidence>
<dbReference type="Pfam" id="PF03417">
    <property type="entry name" value="AAT"/>
    <property type="match status" value="1"/>
</dbReference>
<comment type="caution">
    <text evidence="2">The sequence shown here is derived from an EMBL/GenBank/DDBJ whole genome shotgun (WGS) entry which is preliminary data.</text>
</comment>
<dbReference type="AlphaFoldDB" id="A0A9D2P8R6"/>
<keyword evidence="2" id="KW-0012">Acyltransferase</keyword>
<evidence type="ECO:0000313" key="2">
    <source>
        <dbReference type="EMBL" id="HJC46210.1"/>
    </source>
</evidence>
<feature type="domain" description="Peptidase C45 hydrolase" evidence="1">
    <location>
        <begin position="102"/>
        <end position="324"/>
    </location>
</feature>